<dbReference type="GO" id="GO:0006826">
    <property type="term" value="P:iron ion transport"/>
    <property type="evidence" value="ECO:0007669"/>
    <property type="project" value="InterPro"/>
</dbReference>
<feature type="signal peptide" evidence="12">
    <location>
        <begin position="1"/>
        <end position="28"/>
    </location>
</feature>
<keyword evidence="4" id="KW-0963">Cytoplasm</keyword>
<comment type="similarity">
    <text evidence="2 11">Belongs to the ferritin family.</text>
</comment>
<dbReference type="GeneID" id="102811288"/>
<dbReference type="SUPFAM" id="SSF47240">
    <property type="entry name" value="Ferritin-like"/>
    <property type="match status" value="1"/>
</dbReference>
<feature type="chain" id="PRO_5038920093" description="Ferritin" evidence="12">
    <location>
        <begin position="29"/>
        <end position="270"/>
    </location>
</feature>
<dbReference type="FunFam" id="1.20.1260.10:FF:000009">
    <property type="entry name" value="Ferritin light chain"/>
    <property type="match status" value="1"/>
</dbReference>
<reference evidence="15" key="1">
    <citation type="submission" date="2025-08" db="UniProtKB">
        <authorList>
            <consortium name="RefSeq"/>
        </authorList>
    </citation>
    <scope>IDENTIFICATION</scope>
    <source>
        <tissue evidence="15">Spleen</tissue>
    </source>
</reference>
<evidence type="ECO:0000256" key="4">
    <source>
        <dbReference type="ARBA" id="ARBA00022490"/>
    </source>
</evidence>
<keyword evidence="14" id="KW-1185">Reference proteome</keyword>
<evidence type="ECO:0000256" key="1">
    <source>
        <dbReference type="ARBA" id="ARBA00004496"/>
    </source>
</evidence>
<dbReference type="InterPro" id="IPR009078">
    <property type="entry name" value="Ferritin-like_SF"/>
</dbReference>
<keyword evidence="8" id="KW-0968">Cytoplasmic vesicle</keyword>
<dbReference type="GO" id="GO:0008199">
    <property type="term" value="F:ferric iron binding"/>
    <property type="evidence" value="ECO:0007669"/>
    <property type="project" value="InterPro"/>
</dbReference>
<keyword evidence="7" id="KW-0458">Lysosome</keyword>
<dbReference type="PANTHER" id="PTHR11431:SF47">
    <property type="entry name" value="FERRITIN LIGHT CHAIN"/>
    <property type="match status" value="1"/>
</dbReference>
<dbReference type="GO" id="GO:0031410">
    <property type="term" value="C:cytoplasmic vesicle"/>
    <property type="evidence" value="ECO:0007669"/>
    <property type="project" value="UniProtKB-KW"/>
</dbReference>
<dbReference type="GO" id="GO:0044754">
    <property type="term" value="C:autolysosome"/>
    <property type="evidence" value="ECO:0007669"/>
    <property type="project" value="UniProtKB-SubCell"/>
</dbReference>
<keyword evidence="3 11" id="KW-0409">Iron storage</keyword>
<dbReference type="Gene3D" id="1.20.1260.10">
    <property type="match status" value="1"/>
</dbReference>
<evidence type="ECO:0000256" key="7">
    <source>
        <dbReference type="ARBA" id="ARBA00023228"/>
    </source>
</evidence>
<dbReference type="InterPro" id="IPR012347">
    <property type="entry name" value="Ferritin-like"/>
</dbReference>
<evidence type="ECO:0000256" key="10">
    <source>
        <dbReference type="PIRSR" id="PIRSR601519-1"/>
    </source>
</evidence>
<evidence type="ECO:0000256" key="2">
    <source>
        <dbReference type="ARBA" id="ARBA00007513"/>
    </source>
</evidence>
<feature type="binding site" evidence="10">
    <location>
        <position position="167"/>
    </location>
    <ligand>
        <name>Fe cation</name>
        <dbReference type="ChEBI" id="CHEBI:24875"/>
        <label>1</label>
    </ligand>
</feature>
<evidence type="ECO:0000256" key="9">
    <source>
        <dbReference type="ARBA" id="ARBA00044942"/>
    </source>
</evidence>
<dbReference type="PROSITE" id="PS50905">
    <property type="entry name" value="FERRITIN_LIKE"/>
    <property type="match status" value="1"/>
</dbReference>
<dbReference type="Proteomes" id="UP000504623">
    <property type="component" value="Unplaced"/>
</dbReference>
<dbReference type="Pfam" id="PF00210">
    <property type="entry name" value="Ferritin"/>
    <property type="match status" value="1"/>
</dbReference>
<evidence type="ECO:0000256" key="5">
    <source>
        <dbReference type="ARBA" id="ARBA00022723"/>
    </source>
</evidence>
<dbReference type="InterPro" id="IPR008331">
    <property type="entry name" value="Ferritin_DPS_dom"/>
</dbReference>
<keyword evidence="12" id="KW-0732">Signal</keyword>
<comment type="subcellular location">
    <subcellularLocation>
        <location evidence="9">Autolysosome</location>
    </subcellularLocation>
    <subcellularLocation>
        <location evidence="1">Cytoplasm</location>
    </subcellularLocation>
</comment>
<keyword evidence="6 10" id="KW-0408">Iron</keyword>
<protein>
    <recommendedName>
        <fullName evidence="11">Ferritin</fullName>
    </recommendedName>
</protein>
<evidence type="ECO:0000256" key="12">
    <source>
        <dbReference type="SAM" id="SignalP"/>
    </source>
</evidence>
<feature type="domain" description="Ferritin-like diiron" evidence="13">
    <location>
        <begin position="70"/>
        <end position="219"/>
    </location>
</feature>
<evidence type="ECO:0000313" key="14">
    <source>
        <dbReference type="Proteomes" id="UP000504623"/>
    </source>
</evidence>
<evidence type="ECO:0000256" key="3">
    <source>
        <dbReference type="ARBA" id="ARBA00022434"/>
    </source>
</evidence>
<dbReference type="AlphaFoldDB" id="A0A9B0WI82"/>
<dbReference type="RefSeq" id="XP_006834574.1">
    <property type="nucleotide sequence ID" value="XM_006834511.1"/>
</dbReference>
<sequence>MAHFVFSSVHLECLLLALLLHSDRPPLADLPYSIKAECGGAHFIDLLCVVQSSPPSLQNLQPTISSQIRQNYAAEEKAGVNHLVNLHLQASYTYFSLGFYFSCDDVVLEGGGHLFCEMAMEKHEGAERLLKLQNWCDGCALCRDMQKPSQDEWGRILDAMKAALALEKNLNQSLLDLHAMGATHTDPHLCDFRENHFLDKEVKIIKKMGKHLTNLCRMAGLGEYLLERLTFKHMTRKSLWNPATCEGPFCIPLLTSDLLPEPCSPATEAA</sequence>
<keyword evidence="5 10" id="KW-0479">Metal-binding</keyword>
<dbReference type="GO" id="GO:0006879">
    <property type="term" value="P:intracellular iron ion homeostasis"/>
    <property type="evidence" value="ECO:0007669"/>
    <property type="project" value="UniProtKB-KW"/>
</dbReference>
<dbReference type="InterPro" id="IPR009040">
    <property type="entry name" value="Ferritin-like_diiron"/>
</dbReference>
<evidence type="ECO:0000256" key="11">
    <source>
        <dbReference type="RuleBase" id="RU361145"/>
    </source>
</evidence>
<dbReference type="OrthoDB" id="186462at2759"/>
<evidence type="ECO:0000259" key="13">
    <source>
        <dbReference type="PROSITE" id="PS50905"/>
    </source>
</evidence>
<name>A0A9B0WI82_CHRAS</name>
<evidence type="ECO:0000313" key="15">
    <source>
        <dbReference type="RefSeq" id="XP_006834574.1"/>
    </source>
</evidence>
<evidence type="ECO:0000256" key="8">
    <source>
        <dbReference type="ARBA" id="ARBA00023329"/>
    </source>
</evidence>
<gene>
    <name evidence="15" type="primary">LOC102811288</name>
</gene>
<comment type="function">
    <text evidence="11">Stores iron in a soluble, non-toxic, readily available form. Important for iron homeostasis. Iron is taken up in the ferrous form and deposited as ferric hydroxides after oxidation.</text>
</comment>
<dbReference type="InterPro" id="IPR001519">
    <property type="entry name" value="Ferritin"/>
</dbReference>
<evidence type="ECO:0000256" key="6">
    <source>
        <dbReference type="ARBA" id="ARBA00023004"/>
    </source>
</evidence>
<proteinExistence type="inferred from homology"/>
<organism evidence="14 15">
    <name type="scientific">Chrysochloris asiatica</name>
    <name type="common">Cape golden mole</name>
    <dbReference type="NCBI Taxonomy" id="185453"/>
    <lineage>
        <taxon>Eukaryota</taxon>
        <taxon>Metazoa</taxon>
        <taxon>Chordata</taxon>
        <taxon>Craniata</taxon>
        <taxon>Vertebrata</taxon>
        <taxon>Euteleostomi</taxon>
        <taxon>Mammalia</taxon>
        <taxon>Eutheria</taxon>
        <taxon>Afrotheria</taxon>
        <taxon>Chrysochloridae</taxon>
        <taxon>Chrysochlorinae</taxon>
        <taxon>Chrysochloris</taxon>
    </lineage>
</organism>
<accession>A0A9B0WI82</accession>
<dbReference type="PANTHER" id="PTHR11431">
    <property type="entry name" value="FERRITIN"/>
    <property type="match status" value="1"/>
</dbReference>
<dbReference type="GO" id="GO:0008198">
    <property type="term" value="F:ferrous iron binding"/>
    <property type="evidence" value="ECO:0007669"/>
    <property type="project" value="TreeGrafter"/>
</dbReference>